<reference evidence="2 3" key="1">
    <citation type="journal article" date="2019" name="Int. J. Syst. Evol. Microbiol.">
        <title>Clostridium fermenticellae sp. nov., isolated from the mud in a fermentation cellar for the production of the Chinese liquor, baijiu.</title>
        <authorList>
            <person name="Xu P.X."/>
            <person name="Chai L.J."/>
            <person name="Qiu T."/>
            <person name="Zhang X.J."/>
            <person name="Lu Z.M."/>
            <person name="Xiao C."/>
            <person name="Wang S.T."/>
            <person name="Shen C.H."/>
            <person name="Shi J.S."/>
            <person name="Xu Z.H."/>
        </authorList>
    </citation>
    <scope>NUCLEOTIDE SEQUENCE [LARGE SCALE GENOMIC DNA]</scope>
    <source>
        <strain evidence="2 3">JN500901</strain>
    </source>
</reference>
<protein>
    <submittedName>
        <fullName evidence="2">Prepilin-type N-terminal cleavage/methylation domain-containing protein</fullName>
    </submittedName>
</protein>
<gene>
    <name evidence="2" type="ORF">D4Z93_08735</name>
</gene>
<name>A0A386H4F9_9CLOT</name>
<dbReference type="PROSITE" id="PS00409">
    <property type="entry name" value="PROKAR_NTER_METHYL"/>
    <property type="match status" value="1"/>
</dbReference>
<proteinExistence type="predicted"/>
<dbReference type="OrthoDB" id="1911812at2"/>
<dbReference type="AlphaFoldDB" id="A0A386H4F9"/>
<dbReference type="Proteomes" id="UP000266301">
    <property type="component" value="Chromosome"/>
</dbReference>
<keyword evidence="1" id="KW-0472">Membrane</keyword>
<dbReference type="NCBIfam" id="TIGR02532">
    <property type="entry name" value="IV_pilin_GFxxxE"/>
    <property type="match status" value="1"/>
</dbReference>
<dbReference type="Pfam" id="PF07963">
    <property type="entry name" value="N_methyl"/>
    <property type="match status" value="1"/>
</dbReference>
<keyword evidence="3" id="KW-1185">Reference proteome</keyword>
<feature type="transmembrane region" description="Helical" evidence="1">
    <location>
        <begin position="20"/>
        <end position="42"/>
    </location>
</feature>
<evidence type="ECO:0000313" key="2">
    <source>
        <dbReference type="EMBL" id="AYD40609.1"/>
    </source>
</evidence>
<sequence>MRFIKVNIRAKKRGFTLIELLMVTSLIGIITSAGVLCIFRYMKIYRQQINLSKENFYVDEAFLIIENEINYSQYVDVNDNCIMVRNADKNRNDYIRKDRDGDIIISYNSKYDFTNNNILKNIKDFKAEQSDRVLYLTIETKRGNIYKRCLGLERVKEKD</sequence>
<accession>A0A386H4F9</accession>
<dbReference type="InterPro" id="IPR045584">
    <property type="entry name" value="Pilin-like"/>
</dbReference>
<organism evidence="2 3">
    <name type="scientific">Clostridium fermenticellae</name>
    <dbReference type="NCBI Taxonomy" id="2068654"/>
    <lineage>
        <taxon>Bacteria</taxon>
        <taxon>Bacillati</taxon>
        <taxon>Bacillota</taxon>
        <taxon>Clostridia</taxon>
        <taxon>Eubacteriales</taxon>
        <taxon>Clostridiaceae</taxon>
        <taxon>Clostridium</taxon>
    </lineage>
</organism>
<keyword evidence="1" id="KW-1133">Transmembrane helix</keyword>
<dbReference type="KEGG" id="cfer:D4Z93_08735"/>
<dbReference type="EMBL" id="CP032416">
    <property type="protein sequence ID" value="AYD40609.1"/>
    <property type="molecule type" value="Genomic_DNA"/>
</dbReference>
<evidence type="ECO:0000313" key="3">
    <source>
        <dbReference type="Proteomes" id="UP000266301"/>
    </source>
</evidence>
<dbReference type="InterPro" id="IPR012902">
    <property type="entry name" value="N_methyl_site"/>
</dbReference>
<dbReference type="RefSeq" id="WP_119972627.1">
    <property type="nucleotide sequence ID" value="NZ_CP032416.1"/>
</dbReference>
<dbReference type="SUPFAM" id="SSF54523">
    <property type="entry name" value="Pili subunits"/>
    <property type="match status" value="1"/>
</dbReference>
<keyword evidence="1" id="KW-0812">Transmembrane</keyword>
<evidence type="ECO:0000256" key="1">
    <source>
        <dbReference type="SAM" id="Phobius"/>
    </source>
</evidence>